<accession>A0A843X7B2</accession>
<name>A0A843X7B2_COLES</name>
<feature type="transmembrane region" description="Helical" evidence="1">
    <location>
        <begin position="190"/>
        <end position="216"/>
    </location>
</feature>
<keyword evidence="1" id="KW-0472">Membrane</keyword>
<dbReference type="EMBL" id="NMUH01006455">
    <property type="protein sequence ID" value="MQM15305.1"/>
    <property type="molecule type" value="Genomic_DNA"/>
</dbReference>
<evidence type="ECO:0000256" key="1">
    <source>
        <dbReference type="SAM" id="Phobius"/>
    </source>
</evidence>
<comment type="caution">
    <text evidence="2">The sequence shown here is derived from an EMBL/GenBank/DDBJ whole genome shotgun (WGS) entry which is preliminary data.</text>
</comment>
<protein>
    <submittedName>
        <fullName evidence="2">Uncharacterized protein</fullName>
    </submittedName>
</protein>
<reference evidence="2" key="1">
    <citation type="submission" date="2017-07" db="EMBL/GenBank/DDBJ databases">
        <title>Taro Niue Genome Assembly and Annotation.</title>
        <authorList>
            <person name="Atibalentja N."/>
            <person name="Keating K."/>
            <person name="Fields C.J."/>
        </authorList>
    </citation>
    <scope>NUCLEOTIDE SEQUENCE</scope>
    <source>
        <strain evidence="2">Niue_2</strain>
        <tissue evidence="2">Leaf</tissue>
    </source>
</reference>
<gene>
    <name evidence="2" type="ORF">Taro_048249</name>
</gene>
<sequence length="247" mass="26415">MIRAHAAGCSCCCAACVTSVVARRVRVVAAQLALDSLAVVFLASPGAVILFVFGVFERVCVAKAERAYVWFGLHRCRVVACRTGGRCPDLVGCPSVVGGCSALVSAVVVLPQDLRYTVGLAGAFRQFFPERCLGGSGGGSPRTGLRCLCSFARCSVLSDSLCCLVVWVVHSGEGSSQDRPLLLLVEVLPKSALCSFWATIVLPYGLKCVVWLGCVLVRFSQDGSRRSWWRFSPRLLRVVLVVVALSL</sequence>
<dbReference type="Proteomes" id="UP000652761">
    <property type="component" value="Unassembled WGS sequence"/>
</dbReference>
<keyword evidence="1" id="KW-1133">Transmembrane helix</keyword>
<keyword evidence="3" id="KW-1185">Reference proteome</keyword>
<proteinExistence type="predicted"/>
<keyword evidence="1" id="KW-0812">Transmembrane</keyword>
<evidence type="ECO:0000313" key="2">
    <source>
        <dbReference type="EMBL" id="MQM15305.1"/>
    </source>
</evidence>
<feature type="transmembrane region" description="Helical" evidence="1">
    <location>
        <begin position="32"/>
        <end position="56"/>
    </location>
</feature>
<dbReference type="AlphaFoldDB" id="A0A843X7B2"/>
<organism evidence="2 3">
    <name type="scientific">Colocasia esculenta</name>
    <name type="common">Wild taro</name>
    <name type="synonym">Arum esculentum</name>
    <dbReference type="NCBI Taxonomy" id="4460"/>
    <lineage>
        <taxon>Eukaryota</taxon>
        <taxon>Viridiplantae</taxon>
        <taxon>Streptophyta</taxon>
        <taxon>Embryophyta</taxon>
        <taxon>Tracheophyta</taxon>
        <taxon>Spermatophyta</taxon>
        <taxon>Magnoliopsida</taxon>
        <taxon>Liliopsida</taxon>
        <taxon>Araceae</taxon>
        <taxon>Aroideae</taxon>
        <taxon>Colocasieae</taxon>
        <taxon>Colocasia</taxon>
    </lineage>
</organism>
<evidence type="ECO:0000313" key="3">
    <source>
        <dbReference type="Proteomes" id="UP000652761"/>
    </source>
</evidence>